<comment type="similarity">
    <text evidence="1">Belongs to the Fur family.</text>
</comment>
<evidence type="ECO:0000256" key="3">
    <source>
        <dbReference type="ARBA" id="ARBA00022833"/>
    </source>
</evidence>
<organism evidence="9 10">
    <name type="scientific">Uabimicrobium amorphum</name>
    <dbReference type="NCBI Taxonomy" id="2596890"/>
    <lineage>
        <taxon>Bacteria</taxon>
        <taxon>Pseudomonadati</taxon>
        <taxon>Planctomycetota</taxon>
        <taxon>Candidatus Uabimicrobiia</taxon>
        <taxon>Candidatus Uabimicrobiales</taxon>
        <taxon>Candidatus Uabimicrobiaceae</taxon>
        <taxon>Candidatus Uabimicrobium</taxon>
    </lineage>
</organism>
<accession>A0A5S9F5A7</accession>
<evidence type="ECO:0000256" key="4">
    <source>
        <dbReference type="ARBA" id="ARBA00023015"/>
    </source>
</evidence>
<feature type="binding site" evidence="7">
    <location>
        <position position="95"/>
    </location>
    <ligand>
        <name>Zn(2+)</name>
        <dbReference type="ChEBI" id="CHEBI:29105"/>
    </ligand>
</feature>
<dbReference type="SUPFAM" id="SSF46785">
    <property type="entry name" value="Winged helix' DNA-binding domain"/>
    <property type="match status" value="1"/>
</dbReference>
<name>A0A5S9F5A7_UABAM</name>
<dbReference type="PANTHER" id="PTHR33202:SF8">
    <property type="entry name" value="PEROXIDE-RESPONSIVE REPRESSOR PERR"/>
    <property type="match status" value="1"/>
</dbReference>
<evidence type="ECO:0000313" key="9">
    <source>
        <dbReference type="EMBL" id="BBM86402.1"/>
    </source>
</evidence>
<feature type="binding site" evidence="8">
    <location>
        <position position="89"/>
    </location>
    <ligand>
        <name>Fe cation</name>
        <dbReference type="ChEBI" id="CHEBI:24875"/>
    </ligand>
</feature>
<dbReference type="GO" id="GO:0000976">
    <property type="term" value="F:transcription cis-regulatory region binding"/>
    <property type="evidence" value="ECO:0007669"/>
    <property type="project" value="TreeGrafter"/>
</dbReference>
<evidence type="ECO:0000313" key="10">
    <source>
        <dbReference type="Proteomes" id="UP000326354"/>
    </source>
</evidence>
<dbReference type="AlphaFoldDB" id="A0A5S9F5A7"/>
<dbReference type="PANTHER" id="PTHR33202">
    <property type="entry name" value="ZINC UPTAKE REGULATION PROTEIN"/>
    <property type="match status" value="1"/>
</dbReference>
<dbReference type="KEGG" id="uam:UABAM_04788"/>
<keyword evidence="5" id="KW-0238">DNA-binding</keyword>
<evidence type="ECO:0000256" key="1">
    <source>
        <dbReference type="ARBA" id="ARBA00007957"/>
    </source>
</evidence>
<dbReference type="Gene3D" id="1.10.10.10">
    <property type="entry name" value="Winged helix-like DNA-binding domain superfamily/Winged helix DNA-binding domain"/>
    <property type="match status" value="1"/>
</dbReference>
<dbReference type="InterPro" id="IPR043135">
    <property type="entry name" value="Fur_C"/>
</dbReference>
<keyword evidence="3 7" id="KW-0862">Zinc</keyword>
<dbReference type="GO" id="GO:1900376">
    <property type="term" value="P:regulation of secondary metabolite biosynthetic process"/>
    <property type="evidence" value="ECO:0007669"/>
    <property type="project" value="TreeGrafter"/>
</dbReference>
<reference evidence="9 10" key="1">
    <citation type="submission" date="2019-08" db="EMBL/GenBank/DDBJ databases">
        <title>Complete genome sequence of Candidatus Uab amorphum.</title>
        <authorList>
            <person name="Shiratori T."/>
            <person name="Suzuki S."/>
            <person name="Kakizawa Y."/>
            <person name="Ishida K."/>
        </authorList>
    </citation>
    <scope>NUCLEOTIDE SEQUENCE [LARGE SCALE GENOMIC DNA]</scope>
    <source>
        <strain evidence="9 10">SRT547</strain>
    </source>
</reference>
<keyword evidence="8" id="KW-0408">Iron</keyword>
<keyword evidence="7" id="KW-0479">Metal-binding</keyword>
<feature type="binding site" evidence="8">
    <location>
        <position position="126"/>
    </location>
    <ligand>
        <name>Fe cation</name>
        <dbReference type="ChEBI" id="CHEBI:24875"/>
    </ligand>
</feature>
<protein>
    <submittedName>
        <fullName evidence="9">Peroxide-responsive repressor PerR</fullName>
    </submittedName>
</protein>
<dbReference type="EMBL" id="AP019860">
    <property type="protein sequence ID" value="BBM86402.1"/>
    <property type="molecule type" value="Genomic_DNA"/>
</dbReference>
<dbReference type="GO" id="GO:0008270">
    <property type="term" value="F:zinc ion binding"/>
    <property type="evidence" value="ECO:0007669"/>
    <property type="project" value="TreeGrafter"/>
</dbReference>
<dbReference type="OrthoDB" id="8659436at2"/>
<dbReference type="CDD" id="cd07153">
    <property type="entry name" value="Fur_like"/>
    <property type="match status" value="1"/>
</dbReference>
<keyword evidence="4" id="KW-0805">Transcription regulation</keyword>
<keyword evidence="2" id="KW-0678">Repressor</keyword>
<sequence>MQIMSNNNICSIHILRKAKLSNTKIRKSILEFLIQNHGPFSIEEIHQKISNCDSTTVYRCIKKFEKHEIVEKCDFGDNISRYEYKCLEHHHHIMCRSCHKIEIVKYCFVKEMEKILMMQGYKDVSHKLEFFGICQDCQNESG</sequence>
<evidence type="ECO:0000256" key="7">
    <source>
        <dbReference type="PIRSR" id="PIRSR602481-1"/>
    </source>
</evidence>
<keyword evidence="6" id="KW-0804">Transcription</keyword>
<evidence type="ECO:0000256" key="8">
    <source>
        <dbReference type="PIRSR" id="PIRSR602481-2"/>
    </source>
</evidence>
<dbReference type="GO" id="GO:0045892">
    <property type="term" value="P:negative regulation of DNA-templated transcription"/>
    <property type="evidence" value="ECO:0007669"/>
    <property type="project" value="TreeGrafter"/>
</dbReference>
<keyword evidence="10" id="KW-1185">Reference proteome</keyword>
<evidence type="ECO:0000256" key="6">
    <source>
        <dbReference type="ARBA" id="ARBA00023163"/>
    </source>
</evidence>
<gene>
    <name evidence="9" type="ORF">UABAM_04788</name>
</gene>
<dbReference type="InterPro" id="IPR036390">
    <property type="entry name" value="WH_DNA-bd_sf"/>
</dbReference>
<dbReference type="InterPro" id="IPR002481">
    <property type="entry name" value="FUR"/>
</dbReference>
<dbReference type="Gene3D" id="3.30.1490.190">
    <property type="match status" value="1"/>
</dbReference>
<dbReference type="InterPro" id="IPR036388">
    <property type="entry name" value="WH-like_DNA-bd_sf"/>
</dbReference>
<feature type="binding site" evidence="7">
    <location>
        <position position="98"/>
    </location>
    <ligand>
        <name>Zn(2+)</name>
        <dbReference type="ChEBI" id="CHEBI:29105"/>
    </ligand>
</feature>
<dbReference type="Proteomes" id="UP000326354">
    <property type="component" value="Chromosome"/>
</dbReference>
<feature type="binding site" evidence="7">
    <location>
        <position position="134"/>
    </location>
    <ligand>
        <name>Zn(2+)</name>
        <dbReference type="ChEBI" id="CHEBI:29105"/>
    </ligand>
</feature>
<dbReference type="GO" id="GO:0003700">
    <property type="term" value="F:DNA-binding transcription factor activity"/>
    <property type="evidence" value="ECO:0007669"/>
    <property type="project" value="InterPro"/>
</dbReference>
<comment type="cofactor">
    <cofactor evidence="8">
        <name>Mn(2+)</name>
        <dbReference type="ChEBI" id="CHEBI:29035"/>
    </cofactor>
    <cofactor evidence="8">
        <name>Fe(2+)</name>
        <dbReference type="ChEBI" id="CHEBI:29033"/>
    </cofactor>
    <text evidence="8">Binds 1 Mn(2+) or Fe(2+) ion per subunit.</text>
</comment>
<comment type="cofactor">
    <cofactor evidence="7">
        <name>Zn(2+)</name>
        <dbReference type="ChEBI" id="CHEBI:29105"/>
    </cofactor>
    <text evidence="7">Binds 1 zinc ion per subunit.</text>
</comment>
<feature type="binding site" evidence="7">
    <location>
        <position position="137"/>
    </location>
    <ligand>
        <name>Zn(2+)</name>
        <dbReference type="ChEBI" id="CHEBI:29105"/>
    </ligand>
</feature>
<dbReference type="Pfam" id="PF01475">
    <property type="entry name" value="FUR"/>
    <property type="match status" value="1"/>
</dbReference>
<proteinExistence type="inferred from homology"/>
<evidence type="ECO:0000256" key="2">
    <source>
        <dbReference type="ARBA" id="ARBA00022491"/>
    </source>
</evidence>
<evidence type="ECO:0000256" key="5">
    <source>
        <dbReference type="ARBA" id="ARBA00023125"/>
    </source>
</evidence>